<dbReference type="Gene3D" id="3.40.50.1820">
    <property type="entry name" value="alpha/beta hydrolase"/>
    <property type="match status" value="1"/>
</dbReference>
<proteinExistence type="inferred from homology"/>
<dbReference type="Pfam" id="PF07859">
    <property type="entry name" value="Abhydrolase_3"/>
    <property type="match status" value="1"/>
</dbReference>
<accession>A0AAF1BCV2</accession>
<dbReference type="SUPFAM" id="SSF53474">
    <property type="entry name" value="alpha/beta-Hydrolases"/>
    <property type="match status" value="1"/>
</dbReference>
<dbReference type="PANTHER" id="PTHR23024:SF467">
    <property type="entry name" value="CARBOXYLESTERASE 12-RELATED"/>
    <property type="match status" value="1"/>
</dbReference>
<feature type="domain" description="Alpha/beta hydrolase fold-3" evidence="2">
    <location>
        <begin position="3"/>
        <end position="122"/>
    </location>
</feature>
<dbReference type="InterPro" id="IPR050466">
    <property type="entry name" value="Carboxylest/Gibb_receptor"/>
</dbReference>
<dbReference type="InterPro" id="IPR013094">
    <property type="entry name" value="AB_hydrolase_3"/>
</dbReference>
<dbReference type="EMBL" id="CP093351">
    <property type="protein sequence ID" value="WOH14705.1"/>
    <property type="molecule type" value="Genomic_DNA"/>
</dbReference>
<protein>
    <recommendedName>
        <fullName evidence="2">Alpha/beta hydrolase fold-3 domain-containing protein</fullName>
    </recommendedName>
</protein>
<name>A0AAF1BCV2_DAUCS</name>
<sequence length="144" mass="16075">MAIRVGSEKPEGYNVEGIVLVHPYFWGREALSGEPVEPQSRDFLDRLWSFVKPSTRGLDDPLIDPSKDPGLSSLGCKRVLIFVAGKDVLKQRGLFYKEVLDKSGWGGQVEVVETKEEDHVFHLFNPTTDNAVSLVRSVASFVNE</sequence>
<evidence type="ECO:0000313" key="4">
    <source>
        <dbReference type="Proteomes" id="UP000077755"/>
    </source>
</evidence>
<evidence type="ECO:0000313" key="3">
    <source>
        <dbReference type="EMBL" id="WOH14705.1"/>
    </source>
</evidence>
<keyword evidence="4" id="KW-1185">Reference proteome</keyword>
<comment type="similarity">
    <text evidence="1">Belongs to the 'GDXG' lipolytic enzyme family.</text>
</comment>
<gene>
    <name evidence="3" type="ORF">DCAR_0934227</name>
</gene>
<dbReference type="PANTHER" id="PTHR23024">
    <property type="entry name" value="ARYLACETAMIDE DEACETYLASE"/>
    <property type="match status" value="1"/>
</dbReference>
<reference evidence="3" key="2">
    <citation type="submission" date="2022-03" db="EMBL/GenBank/DDBJ databases">
        <title>Draft title - Genomic analysis of global carrot germplasm unveils the trajectory of domestication and the origin of high carotenoid orange carrot.</title>
        <authorList>
            <person name="Iorizzo M."/>
            <person name="Ellison S."/>
            <person name="Senalik D."/>
            <person name="Macko-Podgorni A."/>
            <person name="Grzebelus D."/>
            <person name="Bostan H."/>
            <person name="Rolling W."/>
            <person name="Curaba J."/>
            <person name="Simon P."/>
        </authorList>
    </citation>
    <scope>NUCLEOTIDE SEQUENCE</scope>
    <source>
        <tissue evidence="3">Leaf</tissue>
    </source>
</reference>
<dbReference type="AlphaFoldDB" id="A0AAF1BCV2"/>
<dbReference type="GO" id="GO:0016787">
    <property type="term" value="F:hydrolase activity"/>
    <property type="evidence" value="ECO:0007669"/>
    <property type="project" value="InterPro"/>
</dbReference>
<evidence type="ECO:0000256" key="1">
    <source>
        <dbReference type="ARBA" id="ARBA00010515"/>
    </source>
</evidence>
<evidence type="ECO:0000259" key="2">
    <source>
        <dbReference type="Pfam" id="PF07859"/>
    </source>
</evidence>
<dbReference type="Proteomes" id="UP000077755">
    <property type="component" value="Chromosome 9"/>
</dbReference>
<reference evidence="3" key="1">
    <citation type="journal article" date="2016" name="Nat. Genet.">
        <title>A high-quality carrot genome assembly provides new insights into carotenoid accumulation and asterid genome evolution.</title>
        <authorList>
            <person name="Iorizzo M."/>
            <person name="Ellison S."/>
            <person name="Senalik D."/>
            <person name="Zeng P."/>
            <person name="Satapoomin P."/>
            <person name="Huang J."/>
            <person name="Bowman M."/>
            <person name="Iovene M."/>
            <person name="Sanseverino W."/>
            <person name="Cavagnaro P."/>
            <person name="Yildiz M."/>
            <person name="Macko-Podgorni A."/>
            <person name="Moranska E."/>
            <person name="Grzebelus E."/>
            <person name="Grzebelus D."/>
            <person name="Ashrafi H."/>
            <person name="Zheng Z."/>
            <person name="Cheng S."/>
            <person name="Spooner D."/>
            <person name="Van Deynze A."/>
            <person name="Simon P."/>
        </authorList>
    </citation>
    <scope>NUCLEOTIDE SEQUENCE</scope>
    <source>
        <tissue evidence="3">Leaf</tissue>
    </source>
</reference>
<organism evidence="3 4">
    <name type="scientific">Daucus carota subsp. sativus</name>
    <name type="common">Carrot</name>
    <dbReference type="NCBI Taxonomy" id="79200"/>
    <lineage>
        <taxon>Eukaryota</taxon>
        <taxon>Viridiplantae</taxon>
        <taxon>Streptophyta</taxon>
        <taxon>Embryophyta</taxon>
        <taxon>Tracheophyta</taxon>
        <taxon>Spermatophyta</taxon>
        <taxon>Magnoliopsida</taxon>
        <taxon>eudicotyledons</taxon>
        <taxon>Gunneridae</taxon>
        <taxon>Pentapetalae</taxon>
        <taxon>asterids</taxon>
        <taxon>campanulids</taxon>
        <taxon>Apiales</taxon>
        <taxon>Apiaceae</taxon>
        <taxon>Apioideae</taxon>
        <taxon>Scandiceae</taxon>
        <taxon>Daucinae</taxon>
        <taxon>Daucus</taxon>
        <taxon>Daucus sect. Daucus</taxon>
    </lineage>
</organism>
<dbReference type="InterPro" id="IPR029058">
    <property type="entry name" value="AB_hydrolase_fold"/>
</dbReference>